<evidence type="ECO:0000256" key="1">
    <source>
        <dbReference type="SAM" id="MobiDB-lite"/>
    </source>
</evidence>
<dbReference type="SUPFAM" id="SSF50891">
    <property type="entry name" value="Cyclophilin-like"/>
    <property type="match status" value="1"/>
</dbReference>
<name>A0A7S4C4A3_CHRCT</name>
<dbReference type="InterPro" id="IPR029000">
    <property type="entry name" value="Cyclophilin-like_dom_sf"/>
</dbReference>
<sequence length="128" mass="13858">MVHSPITYNDASSEFFITTHALPRDSPSGSRLLDGRYTLFGHVLEGVELLPTLAAGDMIQTITVTSGADLMQRPDPNPIYTRRSGKSQRDYQMLSGEGIEESLIPATVPLSKEEAAPSQTGSDSTAQY</sequence>
<dbReference type="Pfam" id="PF00160">
    <property type="entry name" value="Pro_isomerase"/>
    <property type="match status" value="1"/>
</dbReference>
<dbReference type="AlphaFoldDB" id="A0A7S4C4A3"/>
<feature type="compositionally biased region" description="Polar residues" evidence="1">
    <location>
        <begin position="117"/>
        <end position="128"/>
    </location>
</feature>
<accession>A0A7S4C4A3</accession>
<dbReference type="GO" id="GO:0003755">
    <property type="term" value="F:peptidyl-prolyl cis-trans isomerase activity"/>
    <property type="evidence" value="ECO:0007669"/>
    <property type="project" value="InterPro"/>
</dbReference>
<dbReference type="Gene3D" id="2.40.100.10">
    <property type="entry name" value="Cyclophilin-like"/>
    <property type="match status" value="1"/>
</dbReference>
<reference evidence="3" key="1">
    <citation type="submission" date="2021-01" db="EMBL/GenBank/DDBJ databases">
        <authorList>
            <person name="Corre E."/>
            <person name="Pelletier E."/>
            <person name="Niang G."/>
            <person name="Scheremetjew M."/>
            <person name="Finn R."/>
            <person name="Kale V."/>
            <person name="Holt S."/>
            <person name="Cochrane G."/>
            <person name="Meng A."/>
            <person name="Brown T."/>
            <person name="Cohen L."/>
        </authorList>
    </citation>
    <scope>NUCLEOTIDE SEQUENCE</scope>
    <source>
        <strain evidence="3">CCMP645</strain>
    </source>
</reference>
<feature type="domain" description="PPIase cyclophilin-type" evidence="2">
    <location>
        <begin position="9"/>
        <end position="59"/>
    </location>
</feature>
<protein>
    <recommendedName>
        <fullName evidence="2">PPIase cyclophilin-type domain-containing protein</fullName>
    </recommendedName>
</protein>
<dbReference type="EMBL" id="HBIZ01063199">
    <property type="protein sequence ID" value="CAE0786371.1"/>
    <property type="molecule type" value="Transcribed_RNA"/>
</dbReference>
<proteinExistence type="predicted"/>
<feature type="region of interest" description="Disordered" evidence="1">
    <location>
        <begin position="69"/>
        <end position="128"/>
    </location>
</feature>
<evidence type="ECO:0000259" key="2">
    <source>
        <dbReference type="Pfam" id="PF00160"/>
    </source>
</evidence>
<dbReference type="InterPro" id="IPR002130">
    <property type="entry name" value="Cyclophilin-type_PPIase_dom"/>
</dbReference>
<evidence type="ECO:0000313" key="3">
    <source>
        <dbReference type="EMBL" id="CAE0786371.1"/>
    </source>
</evidence>
<gene>
    <name evidence="3" type="ORF">PCAR00345_LOCUS39079</name>
</gene>
<organism evidence="3">
    <name type="scientific">Chrysotila carterae</name>
    <name type="common">Marine alga</name>
    <name type="synonym">Syracosphaera carterae</name>
    <dbReference type="NCBI Taxonomy" id="13221"/>
    <lineage>
        <taxon>Eukaryota</taxon>
        <taxon>Haptista</taxon>
        <taxon>Haptophyta</taxon>
        <taxon>Prymnesiophyceae</taxon>
        <taxon>Isochrysidales</taxon>
        <taxon>Isochrysidaceae</taxon>
        <taxon>Chrysotila</taxon>
    </lineage>
</organism>